<evidence type="ECO:0000313" key="3">
    <source>
        <dbReference type="Proteomes" id="UP001305647"/>
    </source>
</evidence>
<reference evidence="2" key="1">
    <citation type="journal article" date="2023" name="Mol. Phylogenet. Evol.">
        <title>Genome-scale phylogeny and comparative genomics of the fungal order Sordariales.</title>
        <authorList>
            <person name="Hensen N."/>
            <person name="Bonometti L."/>
            <person name="Westerberg I."/>
            <person name="Brannstrom I.O."/>
            <person name="Guillou S."/>
            <person name="Cros-Aarteil S."/>
            <person name="Calhoun S."/>
            <person name="Haridas S."/>
            <person name="Kuo A."/>
            <person name="Mondo S."/>
            <person name="Pangilinan J."/>
            <person name="Riley R."/>
            <person name="LaButti K."/>
            <person name="Andreopoulos B."/>
            <person name="Lipzen A."/>
            <person name="Chen C."/>
            <person name="Yan M."/>
            <person name="Daum C."/>
            <person name="Ng V."/>
            <person name="Clum A."/>
            <person name="Steindorff A."/>
            <person name="Ohm R.A."/>
            <person name="Martin F."/>
            <person name="Silar P."/>
            <person name="Natvig D.O."/>
            <person name="Lalanne C."/>
            <person name="Gautier V."/>
            <person name="Ament-Velasquez S.L."/>
            <person name="Kruys A."/>
            <person name="Hutchinson M.I."/>
            <person name="Powell A.J."/>
            <person name="Barry K."/>
            <person name="Miller A.N."/>
            <person name="Grigoriev I.V."/>
            <person name="Debuchy R."/>
            <person name="Gladieux P."/>
            <person name="Hiltunen Thoren M."/>
            <person name="Johannesson H."/>
        </authorList>
    </citation>
    <scope>NUCLEOTIDE SEQUENCE</scope>
    <source>
        <strain evidence="2">CBS 757.83</strain>
    </source>
</reference>
<keyword evidence="3" id="KW-1185">Reference proteome</keyword>
<accession>A0AAN6PU18</accession>
<evidence type="ECO:0000256" key="1">
    <source>
        <dbReference type="SAM" id="MobiDB-lite"/>
    </source>
</evidence>
<evidence type="ECO:0000313" key="2">
    <source>
        <dbReference type="EMBL" id="KAK4096634.1"/>
    </source>
</evidence>
<dbReference type="Proteomes" id="UP001305647">
    <property type="component" value="Unassembled WGS sequence"/>
</dbReference>
<sequence length="132" mass="15770">MHRYPERLHLAAWPGPERGYRPPTPRPDYKQPNVGSRYSDRHVDTTRYRYRYTGDLERKIHEQNARIARRPPHAQSRHFELEQPVQKRVRFSLPKSRRDEDELDGLARELAKLSIRDPGSSRRRCSRCGQKL</sequence>
<proteinExistence type="predicted"/>
<organism evidence="2 3">
    <name type="scientific">Parathielavia hyrcaniae</name>
    <dbReference type="NCBI Taxonomy" id="113614"/>
    <lineage>
        <taxon>Eukaryota</taxon>
        <taxon>Fungi</taxon>
        <taxon>Dikarya</taxon>
        <taxon>Ascomycota</taxon>
        <taxon>Pezizomycotina</taxon>
        <taxon>Sordariomycetes</taxon>
        <taxon>Sordariomycetidae</taxon>
        <taxon>Sordariales</taxon>
        <taxon>Chaetomiaceae</taxon>
        <taxon>Parathielavia</taxon>
    </lineage>
</organism>
<reference evidence="2" key="2">
    <citation type="submission" date="2023-05" db="EMBL/GenBank/DDBJ databases">
        <authorList>
            <consortium name="Lawrence Berkeley National Laboratory"/>
            <person name="Steindorff A."/>
            <person name="Hensen N."/>
            <person name="Bonometti L."/>
            <person name="Westerberg I."/>
            <person name="Brannstrom I.O."/>
            <person name="Guillou S."/>
            <person name="Cros-Aarteil S."/>
            <person name="Calhoun S."/>
            <person name="Haridas S."/>
            <person name="Kuo A."/>
            <person name="Mondo S."/>
            <person name="Pangilinan J."/>
            <person name="Riley R."/>
            <person name="Labutti K."/>
            <person name="Andreopoulos B."/>
            <person name="Lipzen A."/>
            <person name="Chen C."/>
            <person name="Yanf M."/>
            <person name="Daum C."/>
            <person name="Ng V."/>
            <person name="Clum A."/>
            <person name="Ohm R."/>
            <person name="Martin F."/>
            <person name="Silar P."/>
            <person name="Natvig D."/>
            <person name="Lalanne C."/>
            <person name="Gautier V."/>
            <person name="Ament-Velasquez S.L."/>
            <person name="Kruys A."/>
            <person name="Hutchinson M.I."/>
            <person name="Powell A.J."/>
            <person name="Barry K."/>
            <person name="Miller A.N."/>
            <person name="Grigoriev I.V."/>
            <person name="Debuchy R."/>
            <person name="Gladieux P."/>
            <person name="Thoren M.H."/>
            <person name="Johannesson H."/>
        </authorList>
    </citation>
    <scope>NUCLEOTIDE SEQUENCE</scope>
    <source>
        <strain evidence="2">CBS 757.83</strain>
    </source>
</reference>
<dbReference type="AlphaFoldDB" id="A0AAN6PU18"/>
<comment type="caution">
    <text evidence="2">The sequence shown here is derived from an EMBL/GenBank/DDBJ whole genome shotgun (WGS) entry which is preliminary data.</text>
</comment>
<dbReference type="EMBL" id="MU863704">
    <property type="protein sequence ID" value="KAK4096634.1"/>
    <property type="molecule type" value="Genomic_DNA"/>
</dbReference>
<name>A0AAN6PU18_9PEZI</name>
<protein>
    <submittedName>
        <fullName evidence="2">Uncharacterized protein</fullName>
    </submittedName>
</protein>
<gene>
    <name evidence="2" type="ORF">N658DRAFT_501367</name>
</gene>
<feature type="region of interest" description="Disordered" evidence="1">
    <location>
        <begin position="1"/>
        <end position="42"/>
    </location>
</feature>